<dbReference type="AlphaFoldDB" id="A0A6G0W122"/>
<evidence type="ECO:0000256" key="1">
    <source>
        <dbReference type="SAM" id="MobiDB-lite"/>
    </source>
</evidence>
<dbReference type="EMBL" id="VUJU01009698">
    <property type="protein sequence ID" value="KAF0718256.1"/>
    <property type="molecule type" value="Genomic_DNA"/>
</dbReference>
<name>A0A6G0W122_APHCR</name>
<dbReference type="PANTHER" id="PTHR33053:SF24">
    <property type="entry name" value="TRANSPOSASE DOMAIN-CONTAINING PROTEIN"/>
    <property type="match status" value="1"/>
</dbReference>
<dbReference type="OrthoDB" id="10015795at2759"/>
<gene>
    <name evidence="2" type="ORF">FWK35_00037279</name>
</gene>
<keyword evidence="3" id="KW-1185">Reference proteome</keyword>
<reference evidence="2 3" key="1">
    <citation type="submission" date="2019-08" db="EMBL/GenBank/DDBJ databases">
        <title>Whole genome of Aphis craccivora.</title>
        <authorList>
            <person name="Voronova N.V."/>
            <person name="Shulinski R.S."/>
            <person name="Bandarenka Y.V."/>
            <person name="Zhorov D.G."/>
            <person name="Warner D."/>
        </authorList>
    </citation>
    <scope>NUCLEOTIDE SEQUENCE [LARGE SCALE GENOMIC DNA]</scope>
    <source>
        <strain evidence="2">180601</strain>
        <tissue evidence="2">Whole Body</tissue>
    </source>
</reference>
<evidence type="ECO:0000313" key="2">
    <source>
        <dbReference type="EMBL" id="KAF0718256.1"/>
    </source>
</evidence>
<organism evidence="2 3">
    <name type="scientific">Aphis craccivora</name>
    <name type="common">Cowpea aphid</name>
    <dbReference type="NCBI Taxonomy" id="307492"/>
    <lineage>
        <taxon>Eukaryota</taxon>
        <taxon>Metazoa</taxon>
        <taxon>Ecdysozoa</taxon>
        <taxon>Arthropoda</taxon>
        <taxon>Hexapoda</taxon>
        <taxon>Insecta</taxon>
        <taxon>Pterygota</taxon>
        <taxon>Neoptera</taxon>
        <taxon>Paraneoptera</taxon>
        <taxon>Hemiptera</taxon>
        <taxon>Sternorrhyncha</taxon>
        <taxon>Aphidomorpha</taxon>
        <taxon>Aphidoidea</taxon>
        <taxon>Aphididae</taxon>
        <taxon>Aphidini</taxon>
        <taxon>Aphis</taxon>
        <taxon>Aphis</taxon>
    </lineage>
</organism>
<feature type="region of interest" description="Disordered" evidence="1">
    <location>
        <begin position="1"/>
        <end position="20"/>
    </location>
</feature>
<evidence type="ECO:0000313" key="3">
    <source>
        <dbReference type="Proteomes" id="UP000478052"/>
    </source>
</evidence>
<dbReference type="Proteomes" id="UP000478052">
    <property type="component" value="Unassembled WGS sequence"/>
</dbReference>
<evidence type="ECO:0008006" key="4">
    <source>
        <dbReference type="Google" id="ProtNLM"/>
    </source>
</evidence>
<sequence length="694" mass="80177">SNDIDSEIDESPKKIDSPLQQWLENSKNYVTNDQSPSSSNNHFNIEVALDQQDNTFKYDIAVGDTFDDSIILSDYEDYNYYNTSSSDDETDDLIAQQPINVNDHLSNWAVSHNISNVAVNDLLSILTKHHCFKTLPKDARTLLKTSVSSKKVEVKNVDPGFYYHFGIANCIKKFYPIERHINDDCLKLVFGIDGLPLSRSSGSSFWPILCYVRPYKETVFPIGIYWGYKKAEDSNEFLVDFYEEMSYLIKNGIIFETIDKRRIAKQVVLDTIVCDAPAKSYILKIKGHSGFFSCTRCETQGIYKYNRLCFPAIDEEKRTHESFISKMQEKHHLANTEMSILINLPNINIINVFCLDYMHLCCLGVTKKLLKLWLFPKSKGPKNVRITSTKLNEINTNILNIKSCITSDFPRKPRSLDEVSNFKATEFRQFVLYVGPIVLKNNINDKCYFNFLCFHVCMIILLSPNLTKMLNFCDELLKYFINEFCLIYGSEHASHNIHALQHLIDDYNNFGPLDNASAFPFENHMRILKKTMRKSAQPLQQSVKRYEEKFKFQTCTNTNNLANTILKKQHTDGPLLQDLHNPQYKILILKTFQINITSSDNYISTKLKQIVKIKNICYDKSGGIVIVGNSFSNKRPYYNKPIDSTKIGIYVVDDLSPEYEYWSIHDIVCKYMILEIQDQKIGFPIIHTSSNKFL</sequence>
<dbReference type="PANTHER" id="PTHR33053">
    <property type="entry name" value="PROTEIN, PUTATIVE-RELATED"/>
    <property type="match status" value="1"/>
</dbReference>
<proteinExistence type="predicted"/>
<feature type="non-terminal residue" evidence="2">
    <location>
        <position position="1"/>
    </location>
</feature>
<comment type="caution">
    <text evidence="2">The sequence shown here is derived from an EMBL/GenBank/DDBJ whole genome shotgun (WGS) entry which is preliminary data.</text>
</comment>
<feature type="non-terminal residue" evidence="2">
    <location>
        <position position="694"/>
    </location>
</feature>
<protein>
    <recommendedName>
        <fullName evidence="4">DUF4806 domain-containing protein</fullName>
    </recommendedName>
</protein>
<accession>A0A6G0W122</accession>